<dbReference type="CDD" id="cd07344">
    <property type="entry name" value="M48_yhfN_like"/>
    <property type="match status" value="1"/>
</dbReference>
<dbReference type="RefSeq" id="WP_147140413.1">
    <property type="nucleotide sequence ID" value="NZ_BAABIJ010000002.1"/>
</dbReference>
<dbReference type="EMBL" id="VLLL01000006">
    <property type="protein sequence ID" value="TWJ12926.1"/>
    <property type="molecule type" value="Genomic_DNA"/>
</dbReference>
<sequence length="178" mass="20194">MARKASPPVDVRRSTRRRRTVSAYRDGERVVVLIPDVFTRAEEAEWVDRMLGRLTERDMRAGRGGDAALHARAVRLANRYFPDHPQAAAPASVKWVDNQNSRWGSCTPEDGTIRLSSRLAAMPSWVIDYVLLHELAHLVIPRHGRDFWRLLERYPKTERARGYLEGIADAGLEPAQAA</sequence>
<accession>A0A562V4W3</accession>
<comment type="caution">
    <text evidence="3">The sequence shown here is derived from an EMBL/GenBank/DDBJ whole genome shotgun (WGS) entry which is preliminary data.</text>
</comment>
<evidence type="ECO:0000256" key="1">
    <source>
        <dbReference type="SAM" id="MobiDB-lite"/>
    </source>
</evidence>
<proteinExistence type="predicted"/>
<protein>
    <recommendedName>
        <fullName evidence="2">YgjP-like metallopeptidase domain-containing protein</fullName>
    </recommendedName>
</protein>
<evidence type="ECO:0000259" key="2">
    <source>
        <dbReference type="Pfam" id="PF01863"/>
    </source>
</evidence>
<dbReference type="Proteomes" id="UP000321617">
    <property type="component" value="Unassembled WGS sequence"/>
</dbReference>
<dbReference type="PANTHER" id="PTHR30399:SF1">
    <property type="entry name" value="UTP PYROPHOSPHATASE"/>
    <property type="match status" value="1"/>
</dbReference>
<dbReference type="OrthoDB" id="9811177at2"/>
<feature type="region of interest" description="Disordered" evidence="1">
    <location>
        <begin position="1"/>
        <end position="20"/>
    </location>
</feature>
<keyword evidence="4" id="KW-1185">Reference proteome</keyword>
<reference evidence="3 4" key="1">
    <citation type="journal article" date="2013" name="Stand. Genomic Sci.">
        <title>Genomic Encyclopedia of Type Strains, Phase I: The one thousand microbial genomes (KMG-I) project.</title>
        <authorList>
            <person name="Kyrpides N.C."/>
            <person name="Woyke T."/>
            <person name="Eisen J.A."/>
            <person name="Garrity G."/>
            <person name="Lilburn T.G."/>
            <person name="Beck B.J."/>
            <person name="Whitman W.B."/>
            <person name="Hugenholtz P."/>
            <person name="Klenk H.P."/>
        </authorList>
    </citation>
    <scope>NUCLEOTIDE SEQUENCE [LARGE SCALE GENOMIC DNA]</scope>
    <source>
        <strain evidence="3 4">DSM 45044</strain>
    </source>
</reference>
<dbReference type="InterPro" id="IPR002725">
    <property type="entry name" value="YgjP-like_metallopeptidase"/>
</dbReference>
<gene>
    <name evidence="3" type="ORF">LX16_3693</name>
</gene>
<evidence type="ECO:0000313" key="3">
    <source>
        <dbReference type="EMBL" id="TWJ12926.1"/>
    </source>
</evidence>
<organism evidence="3 4">
    <name type="scientific">Stackebrandtia albiflava</name>
    <dbReference type="NCBI Taxonomy" id="406432"/>
    <lineage>
        <taxon>Bacteria</taxon>
        <taxon>Bacillati</taxon>
        <taxon>Actinomycetota</taxon>
        <taxon>Actinomycetes</taxon>
        <taxon>Glycomycetales</taxon>
        <taxon>Glycomycetaceae</taxon>
        <taxon>Stackebrandtia</taxon>
    </lineage>
</organism>
<evidence type="ECO:0000313" key="4">
    <source>
        <dbReference type="Proteomes" id="UP000321617"/>
    </source>
</evidence>
<dbReference type="Pfam" id="PF01863">
    <property type="entry name" value="YgjP-like"/>
    <property type="match status" value="1"/>
</dbReference>
<feature type="domain" description="YgjP-like metallopeptidase" evidence="2">
    <location>
        <begin position="96"/>
        <end position="164"/>
    </location>
</feature>
<dbReference type="InterPro" id="IPR053136">
    <property type="entry name" value="UTP_pyrophosphatase-like"/>
</dbReference>
<dbReference type="PANTHER" id="PTHR30399">
    <property type="entry name" value="UNCHARACTERIZED PROTEIN YGJP"/>
    <property type="match status" value="1"/>
</dbReference>
<dbReference type="Gene3D" id="3.30.2010.10">
    <property type="entry name" value="Metalloproteases ('zincins'), catalytic domain"/>
    <property type="match status" value="1"/>
</dbReference>
<name>A0A562V4W3_9ACTN</name>
<dbReference type="AlphaFoldDB" id="A0A562V4W3"/>